<accession>A0A853BSC7</accession>
<dbReference type="InterPro" id="IPR002591">
    <property type="entry name" value="Phosphodiest/P_Trfase"/>
</dbReference>
<keyword evidence="2" id="KW-1185">Reference proteome</keyword>
<dbReference type="Proteomes" id="UP000575985">
    <property type="component" value="Unassembled WGS sequence"/>
</dbReference>
<dbReference type="EMBL" id="JACCFO010000001">
    <property type="protein sequence ID" value="NYI98669.1"/>
    <property type="molecule type" value="Genomic_DNA"/>
</dbReference>
<dbReference type="PANTHER" id="PTHR10151">
    <property type="entry name" value="ECTONUCLEOTIDE PYROPHOSPHATASE/PHOSPHODIESTERASE"/>
    <property type="match status" value="1"/>
</dbReference>
<comment type="caution">
    <text evidence="1">The sequence shown here is derived from an EMBL/GenBank/DDBJ whole genome shotgun (WGS) entry which is preliminary data.</text>
</comment>
<proteinExistence type="predicted"/>
<dbReference type="AlphaFoldDB" id="A0A853BSC7"/>
<sequence length="382" mass="40034">MNDRSAPAPDLAGPDYTAGSLSALMPSVLASLGVPGEPNPLDLPPVRRACVLVVDGMGWEPLLAHRAHAPFLSDLLDSAAPITAGFPTTTATSLTSLGTGLAPGHHGVVGYQVALPGTDRLFNHLLWRDEVDPLVWQPHATVYERAERAGVRTAYVADGSYEGSGLSVALARGSTYVPAATITELAVRAGASLAAHDRALVLVYHPLLDGYGHRYGIGSAYWRAELGQVDRLAEQVAAALPPDSALYITADHGMVDVGEADRVDVETPAGFRAGVRVLAGEARVRQVYTREGAAEDTAAAWGELLGDRARVLLREEAVAEGLFGGVEDRVGPRIGDVLAVARGTTVLLAPELEPGPSRFVGHHGSLTTAELNVPLLRVTTVA</sequence>
<evidence type="ECO:0000313" key="1">
    <source>
        <dbReference type="EMBL" id="NYI98669.1"/>
    </source>
</evidence>
<gene>
    <name evidence="1" type="ORF">HNR12_004946</name>
</gene>
<dbReference type="Pfam" id="PF01663">
    <property type="entry name" value="Phosphodiest"/>
    <property type="match status" value="1"/>
</dbReference>
<dbReference type="SUPFAM" id="SSF53649">
    <property type="entry name" value="Alkaline phosphatase-like"/>
    <property type="match status" value="1"/>
</dbReference>
<evidence type="ECO:0008006" key="3">
    <source>
        <dbReference type="Google" id="ProtNLM"/>
    </source>
</evidence>
<dbReference type="InterPro" id="IPR017850">
    <property type="entry name" value="Alkaline_phosphatase_core_sf"/>
</dbReference>
<dbReference type="PANTHER" id="PTHR10151:SF120">
    <property type="entry name" value="BIS(5'-ADENOSYL)-TRIPHOSPHATASE"/>
    <property type="match status" value="1"/>
</dbReference>
<name>A0A853BSC7_9ACTN</name>
<dbReference type="Gene3D" id="3.40.720.10">
    <property type="entry name" value="Alkaline Phosphatase, subunit A"/>
    <property type="match status" value="1"/>
</dbReference>
<reference evidence="1 2" key="1">
    <citation type="submission" date="2020-07" db="EMBL/GenBank/DDBJ databases">
        <title>Sequencing the genomes of 1000 actinobacteria strains.</title>
        <authorList>
            <person name="Klenk H.-P."/>
        </authorList>
    </citation>
    <scope>NUCLEOTIDE SEQUENCE [LARGE SCALE GENOMIC DNA]</scope>
    <source>
        <strain evidence="1 2">DSM 45927</strain>
    </source>
</reference>
<dbReference type="RefSeq" id="WP_372451074.1">
    <property type="nucleotide sequence ID" value="NZ_JACCFO010000001.1"/>
</dbReference>
<evidence type="ECO:0000313" key="2">
    <source>
        <dbReference type="Proteomes" id="UP000575985"/>
    </source>
</evidence>
<protein>
    <recommendedName>
        <fullName evidence="3">Phosphodiesterase</fullName>
    </recommendedName>
</protein>
<dbReference type="GO" id="GO:0016787">
    <property type="term" value="F:hydrolase activity"/>
    <property type="evidence" value="ECO:0007669"/>
    <property type="project" value="UniProtKB-ARBA"/>
</dbReference>
<organism evidence="1 2">
    <name type="scientific">Streptomonospora nanhaiensis</name>
    <dbReference type="NCBI Taxonomy" id="1323731"/>
    <lineage>
        <taxon>Bacteria</taxon>
        <taxon>Bacillati</taxon>
        <taxon>Actinomycetota</taxon>
        <taxon>Actinomycetes</taxon>
        <taxon>Streptosporangiales</taxon>
        <taxon>Nocardiopsidaceae</taxon>
        <taxon>Streptomonospora</taxon>
    </lineage>
</organism>